<proteinExistence type="predicted"/>
<accession>A0ABQ9B3M4</accession>
<organism evidence="2 3">
    <name type="scientific">Salix suchowensis</name>
    <dbReference type="NCBI Taxonomy" id="1278906"/>
    <lineage>
        <taxon>Eukaryota</taxon>
        <taxon>Viridiplantae</taxon>
        <taxon>Streptophyta</taxon>
        <taxon>Embryophyta</taxon>
        <taxon>Tracheophyta</taxon>
        <taxon>Spermatophyta</taxon>
        <taxon>Magnoliopsida</taxon>
        <taxon>eudicotyledons</taxon>
        <taxon>Gunneridae</taxon>
        <taxon>Pentapetalae</taxon>
        <taxon>rosids</taxon>
        <taxon>fabids</taxon>
        <taxon>Malpighiales</taxon>
        <taxon>Salicaceae</taxon>
        <taxon>Saliceae</taxon>
        <taxon>Salix</taxon>
    </lineage>
</organism>
<reference evidence="2" key="1">
    <citation type="submission" date="2022-10" db="EMBL/GenBank/DDBJ databases">
        <authorList>
            <person name="Hyden B.L."/>
            <person name="Feng K."/>
            <person name="Yates T."/>
            <person name="Jawdy S."/>
            <person name="Smart L.B."/>
            <person name="Muchero W."/>
        </authorList>
    </citation>
    <scope>NUCLEOTIDE SEQUENCE</scope>
    <source>
        <tissue evidence="2">Shoot tip</tissue>
    </source>
</reference>
<evidence type="ECO:0000256" key="1">
    <source>
        <dbReference type="SAM" id="MobiDB-lite"/>
    </source>
</evidence>
<keyword evidence="3" id="KW-1185">Reference proteome</keyword>
<feature type="region of interest" description="Disordered" evidence="1">
    <location>
        <begin position="27"/>
        <end position="71"/>
    </location>
</feature>
<evidence type="ECO:0000313" key="3">
    <source>
        <dbReference type="Proteomes" id="UP001141253"/>
    </source>
</evidence>
<feature type="compositionally biased region" description="Basic and acidic residues" evidence="1">
    <location>
        <begin position="37"/>
        <end position="71"/>
    </location>
</feature>
<comment type="caution">
    <text evidence="2">The sequence shown here is derived from an EMBL/GenBank/DDBJ whole genome shotgun (WGS) entry which is preliminary data.</text>
</comment>
<dbReference type="Proteomes" id="UP001141253">
    <property type="component" value="Chromosome 17"/>
</dbReference>
<protein>
    <submittedName>
        <fullName evidence="2">Uncharacterized protein</fullName>
    </submittedName>
</protein>
<reference evidence="2" key="2">
    <citation type="journal article" date="2023" name="Int. J. Mol. Sci.">
        <title>De Novo Assembly and Annotation of 11 Diverse Shrub Willow (Salix) Genomes Reveals Novel Gene Organization in Sex-Linked Regions.</title>
        <authorList>
            <person name="Hyden B."/>
            <person name="Feng K."/>
            <person name="Yates T.B."/>
            <person name="Jawdy S."/>
            <person name="Cereghino C."/>
            <person name="Smart L.B."/>
            <person name="Muchero W."/>
        </authorList>
    </citation>
    <scope>NUCLEOTIDE SEQUENCE</scope>
    <source>
        <tissue evidence="2">Shoot tip</tissue>
    </source>
</reference>
<gene>
    <name evidence="2" type="ORF">OIU77_002093</name>
</gene>
<sequence length="122" mass="14183">MRDPERVTKRKPVLEELGILYTHRNEDIVNNGPGIRKNTEESIPGKDSVNDRPVKRRRKPDDAGGKRNDLSSKDWKKIQYSLLAQFMGMGELEFSNWVLSATPSERENVLRDYKKRKEKMPA</sequence>
<dbReference type="EMBL" id="JAPFFI010000013">
    <property type="protein sequence ID" value="KAJ6371705.1"/>
    <property type="molecule type" value="Genomic_DNA"/>
</dbReference>
<evidence type="ECO:0000313" key="2">
    <source>
        <dbReference type="EMBL" id="KAJ6371705.1"/>
    </source>
</evidence>
<name>A0ABQ9B3M4_9ROSI</name>